<feature type="transmembrane region" description="Helical" evidence="7">
    <location>
        <begin position="143"/>
        <end position="164"/>
    </location>
</feature>
<dbReference type="InterPro" id="IPR011701">
    <property type="entry name" value="MFS"/>
</dbReference>
<dbReference type="PANTHER" id="PTHR23517:SF2">
    <property type="entry name" value="MULTIDRUG RESISTANCE PROTEIN MDTH"/>
    <property type="match status" value="1"/>
</dbReference>
<keyword evidence="5 7" id="KW-1133">Transmembrane helix</keyword>
<evidence type="ECO:0000313" key="9">
    <source>
        <dbReference type="EMBL" id="TFH89605.1"/>
    </source>
</evidence>
<protein>
    <submittedName>
        <fullName evidence="9">MFS transporter</fullName>
    </submittedName>
</protein>
<feature type="transmembrane region" description="Helical" evidence="7">
    <location>
        <begin position="51"/>
        <end position="69"/>
    </location>
</feature>
<feature type="transmembrane region" description="Helical" evidence="7">
    <location>
        <begin position="170"/>
        <end position="190"/>
    </location>
</feature>
<reference evidence="9 10" key="1">
    <citation type="submission" date="2019-01" db="EMBL/GenBank/DDBJ databases">
        <title>Vibrio BEI176 sp. nov, a marine bacterium isolated from China: eastern marignal seas.</title>
        <authorList>
            <person name="Li B."/>
        </authorList>
    </citation>
    <scope>NUCLEOTIDE SEQUENCE [LARGE SCALE GENOMIC DNA]</scope>
    <source>
        <strain evidence="9 10">BEI176</strain>
    </source>
</reference>
<keyword evidence="6 7" id="KW-0472">Membrane</keyword>
<dbReference type="InterPro" id="IPR020846">
    <property type="entry name" value="MFS_dom"/>
</dbReference>
<comment type="caution">
    <text evidence="9">The sequence shown here is derived from an EMBL/GenBank/DDBJ whole genome shotgun (WGS) entry which is preliminary data.</text>
</comment>
<dbReference type="InterPro" id="IPR036259">
    <property type="entry name" value="MFS_trans_sf"/>
</dbReference>
<accession>A0A4Y8WAK8</accession>
<dbReference type="GO" id="GO:0022857">
    <property type="term" value="F:transmembrane transporter activity"/>
    <property type="evidence" value="ECO:0007669"/>
    <property type="project" value="InterPro"/>
</dbReference>
<proteinExistence type="predicted"/>
<feature type="transmembrane region" description="Helical" evidence="7">
    <location>
        <begin position="373"/>
        <end position="392"/>
    </location>
</feature>
<feature type="transmembrane region" description="Helical" evidence="7">
    <location>
        <begin position="105"/>
        <end position="122"/>
    </location>
</feature>
<comment type="subcellular location">
    <subcellularLocation>
        <location evidence="1">Cell membrane</location>
        <topology evidence="1">Multi-pass membrane protein</topology>
    </subcellularLocation>
</comment>
<evidence type="ECO:0000256" key="5">
    <source>
        <dbReference type="ARBA" id="ARBA00022989"/>
    </source>
</evidence>
<feature type="transmembrane region" description="Helical" evidence="7">
    <location>
        <begin position="18"/>
        <end position="39"/>
    </location>
</feature>
<dbReference type="Pfam" id="PF07690">
    <property type="entry name" value="MFS_1"/>
    <property type="match status" value="1"/>
</dbReference>
<evidence type="ECO:0000256" key="1">
    <source>
        <dbReference type="ARBA" id="ARBA00004651"/>
    </source>
</evidence>
<dbReference type="OrthoDB" id="3237211at2"/>
<dbReference type="RefSeq" id="WP_134837259.1">
    <property type="nucleotide sequence ID" value="NZ_SATR01000055.1"/>
</dbReference>
<feature type="transmembrane region" description="Helical" evidence="7">
    <location>
        <begin position="252"/>
        <end position="274"/>
    </location>
</feature>
<dbReference type="InterPro" id="IPR050171">
    <property type="entry name" value="MFS_Transporters"/>
</dbReference>
<evidence type="ECO:0000259" key="8">
    <source>
        <dbReference type="PROSITE" id="PS50850"/>
    </source>
</evidence>
<dbReference type="Gene3D" id="1.20.1250.20">
    <property type="entry name" value="MFS general substrate transporter like domains"/>
    <property type="match status" value="1"/>
</dbReference>
<evidence type="ECO:0000256" key="2">
    <source>
        <dbReference type="ARBA" id="ARBA00022448"/>
    </source>
</evidence>
<evidence type="ECO:0000256" key="6">
    <source>
        <dbReference type="ARBA" id="ARBA00023136"/>
    </source>
</evidence>
<dbReference type="GO" id="GO:0005886">
    <property type="term" value="C:plasma membrane"/>
    <property type="evidence" value="ECO:0007669"/>
    <property type="project" value="UniProtKB-SubCell"/>
</dbReference>
<feature type="domain" description="Major facilitator superfamily (MFS) profile" evidence="8">
    <location>
        <begin position="14"/>
        <end position="397"/>
    </location>
</feature>
<evidence type="ECO:0000256" key="4">
    <source>
        <dbReference type="ARBA" id="ARBA00022692"/>
    </source>
</evidence>
<name>A0A4Y8WAK8_9VIBR</name>
<gene>
    <name evidence="9" type="ORF">ELS82_21385</name>
</gene>
<dbReference type="Proteomes" id="UP000297753">
    <property type="component" value="Unassembled WGS sequence"/>
</dbReference>
<sequence length="404" mass="43597">MSNILTKISALPGAVKGILFFVLITRLTYFMVWPFIAIILSTEYSLSPSQVGVMMTVSAYLSFIVGIYGGALSDIYERRTIIILGCVIAVIAYGTLGVAKDPITFSVGLVLVGISYFFIDAPSKAISSDLLEESELREFSLQARYFLVNVAAVLGPLIGLMAGLNAQRMTFFMTAVSYIPFAIYAMSLSVPCGSGRGQEGATMGIHQRLKLAMTHGPFMIALCSGFITFLLFAQIETTLPQYLHIADPQTAISLITVLFSTNAIVVIAVQPIAIQYLGGFSTSFKISVGASIFCFAYAMMYAIRPDSMLSWMAVAVLYSVSEAVLMPNVSVQLDKLAPKENRGAFLGVASMVVLGIYTGPFVGGVLLESFGKSTFLILSSMCLSVVVVQFLLNNRLSEKNSLEN</sequence>
<keyword evidence="4 7" id="KW-0812">Transmembrane</keyword>
<feature type="transmembrane region" description="Helical" evidence="7">
    <location>
        <begin position="309"/>
        <end position="331"/>
    </location>
</feature>
<evidence type="ECO:0000313" key="10">
    <source>
        <dbReference type="Proteomes" id="UP000297753"/>
    </source>
</evidence>
<feature type="transmembrane region" description="Helical" evidence="7">
    <location>
        <begin position="286"/>
        <end position="303"/>
    </location>
</feature>
<dbReference type="PROSITE" id="PS50850">
    <property type="entry name" value="MFS"/>
    <property type="match status" value="1"/>
</dbReference>
<evidence type="ECO:0000256" key="7">
    <source>
        <dbReference type="SAM" id="Phobius"/>
    </source>
</evidence>
<dbReference type="SUPFAM" id="SSF103473">
    <property type="entry name" value="MFS general substrate transporter"/>
    <property type="match status" value="1"/>
</dbReference>
<dbReference type="PANTHER" id="PTHR23517">
    <property type="entry name" value="RESISTANCE PROTEIN MDTM, PUTATIVE-RELATED-RELATED"/>
    <property type="match status" value="1"/>
</dbReference>
<evidence type="ECO:0000256" key="3">
    <source>
        <dbReference type="ARBA" id="ARBA00022475"/>
    </source>
</evidence>
<dbReference type="EMBL" id="SATR01000055">
    <property type="protein sequence ID" value="TFH89605.1"/>
    <property type="molecule type" value="Genomic_DNA"/>
</dbReference>
<keyword evidence="2" id="KW-0813">Transport</keyword>
<feature type="transmembrane region" description="Helical" evidence="7">
    <location>
        <begin position="81"/>
        <end position="99"/>
    </location>
</feature>
<keyword evidence="10" id="KW-1185">Reference proteome</keyword>
<dbReference type="AlphaFoldDB" id="A0A4Y8WAK8"/>
<feature type="transmembrane region" description="Helical" evidence="7">
    <location>
        <begin position="343"/>
        <end position="367"/>
    </location>
</feature>
<feature type="transmembrane region" description="Helical" evidence="7">
    <location>
        <begin position="211"/>
        <end position="232"/>
    </location>
</feature>
<keyword evidence="3" id="KW-1003">Cell membrane</keyword>
<organism evidence="9 10">
    <name type="scientific">Vibrio ouci</name>
    <dbReference type="NCBI Taxonomy" id="2499078"/>
    <lineage>
        <taxon>Bacteria</taxon>
        <taxon>Pseudomonadati</taxon>
        <taxon>Pseudomonadota</taxon>
        <taxon>Gammaproteobacteria</taxon>
        <taxon>Vibrionales</taxon>
        <taxon>Vibrionaceae</taxon>
        <taxon>Vibrio</taxon>
    </lineage>
</organism>